<dbReference type="Pfam" id="PF01799">
    <property type="entry name" value="Fer2_2"/>
    <property type="match status" value="1"/>
</dbReference>
<dbReference type="Gene3D" id="3.10.20.30">
    <property type="match status" value="1"/>
</dbReference>
<sequence>MSLVPRPLSLTVNGQSVGPMDVPEGMPMIDFLHEYLNLTGSRLGCGIGECRACTVIVDGPEGSREMRTCITGAHYFQGRKVRTIEGIADPAGADTAPPSAPGASGTSGTSGQPRKVIAISPVQQKYLEHFSFQCGYCTPGFVIAATVLVERLAKAPIRAADVEQVVGEALQPHLCRCTGYVRYYAAVKDLVLNTPGLTLKG</sequence>
<accession>A0A7T2YVQ1</accession>
<evidence type="ECO:0000256" key="1">
    <source>
        <dbReference type="SAM" id="MobiDB-lite"/>
    </source>
</evidence>
<dbReference type="AlphaFoldDB" id="A0A7T2YVQ1"/>
<feature type="region of interest" description="Disordered" evidence="1">
    <location>
        <begin position="89"/>
        <end position="113"/>
    </location>
</feature>
<dbReference type="PROSITE" id="PS51085">
    <property type="entry name" value="2FE2S_FER_2"/>
    <property type="match status" value="1"/>
</dbReference>
<keyword evidence="4" id="KW-1185">Reference proteome</keyword>
<organism evidence="3 4">
    <name type="scientific">Delftia lacustris</name>
    <dbReference type="NCBI Taxonomy" id="558537"/>
    <lineage>
        <taxon>Bacteria</taxon>
        <taxon>Pseudomonadati</taxon>
        <taxon>Pseudomonadota</taxon>
        <taxon>Betaproteobacteria</taxon>
        <taxon>Burkholderiales</taxon>
        <taxon>Comamonadaceae</taxon>
        <taxon>Delftia</taxon>
    </lineage>
</organism>
<dbReference type="GO" id="GO:0051537">
    <property type="term" value="F:2 iron, 2 sulfur cluster binding"/>
    <property type="evidence" value="ECO:0007669"/>
    <property type="project" value="TreeGrafter"/>
</dbReference>
<dbReference type="PANTHER" id="PTHR45331:SF2">
    <property type="entry name" value="OXIDOREDUCTASE WITH IRON-SULFUR SUBUNIT"/>
    <property type="match status" value="1"/>
</dbReference>
<dbReference type="InterPro" id="IPR036010">
    <property type="entry name" value="2Fe-2S_ferredoxin-like_sf"/>
</dbReference>
<dbReference type="InterPro" id="IPR001041">
    <property type="entry name" value="2Fe-2S_ferredoxin-type"/>
</dbReference>
<dbReference type="Pfam" id="PF00111">
    <property type="entry name" value="Fer2"/>
    <property type="match status" value="1"/>
</dbReference>
<feature type="compositionally biased region" description="Low complexity" evidence="1">
    <location>
        <begin position="89"/>
        <end position="111"/>
    </location>
</feature>
<evidence type="ECO:0000313" key="3">
    <source>
        <dbReference type="EMBL" id="QPS82921.1"/>
    </source>
</evidence>
<dbReference type="InterPro" id="IPR052914">
    <property type="entry name" value="Aldehyde_Oxdr_Iron-Sulfur"/>
</dbReference>
<gene>
    <name evidence="3" type="ORF">I6G47_07530</name>
</gene>
<name>A0A7T2YVQ1_9BURK</name>
<dbReference type="RefSeq" id="WP_016454658.1">
    <property type="nucleotide sequence ID" value="NZ_CP065748.1"/>
</dbReference>
<feature type="domain" description="2Fe-2S ferredoxin-type" evidence="2">
    <location>
        <begin position="6"/>
        <end position="87"/>
    </location>
</feature>
<dbReference type="EMBL" id="CP065748">
    <property type="protein sequence ID" value="QPS82921.1"/>
    <property type="molecule type" value="Genomic_DNA"/>
</dbReference>
<dbReference type="PANTHER" id="PTHR45331">
    <property type="entry name" value="OXIDOREDUCTASE, IRON-SULPHUR BINDING SUBUNIT-RELATED-RELATED"/>
    <property type="match status" value="1"/>
</dbReference>
<evidence type="ECO:0000313" key="4">
    <source>
        <dbReference type="Proteomes" id="UP000595064"/>
    </source>
</evidence>
<evidence type="ECO:0000259" key="2">
    <source>
        <dbReference type="PROSITE" id="PS51085"/>
    </source>
</evidence>
<proteinExistence type="predicted"/>
<dbReference type="GO" id="GO:0046872">
    <property type="term" value="F:metal ion binding"/>
    <property type="evidence" value="ECO:0007669"/>
    <property type="project" value="InterPro"/>
</dbReference>
<dbReference type="SUPFAM" id="SSF54292">
    <property type="entry name" value="2Fe-2S ferredoxin-like"/>
    <property type="match status" value="1"/>
</dbReference>
<dbReference type="GO" id="GO:0016903">
    <property type="term" value="F:oxidoreductase activity, acting on the aldehyde or oxo group of donors"/>
    <property type="evidence" value="ECO:0007669"/>
    <property type="project" value="TreeGrafter"/>
</dbReference>
<dbReference type="InterPro" id="IPR012675">
    <property type="entry name" value="Beta-grasp_dom_sf"/>
</dbReference>
<dbReference type="Proteomes" id="UP000595064">
    <property type="component" value="Chromosome"/>
</dbReference>
<dbReference type="KEGG" id="dla:I6G47_07530"/>
<protein>
    <submittedName>
        <fullName evidence="3">(2Fe-2S)-binding protein</fullName>
    </submittedName>
</protein>
<dbReference type="SUPFAM" id="SSF47741">
    <property type="entry name" value="CO dehydrogenase ISP C-domain like"/>
    <property type="match status" value="1"/>
</dbReference>
<reference evidence="3 4" key="1">
    <citation type="submission" date="2020-12" db="EMBL/GenBank/DDBJ databases">
        <title>FDA dAtabase for Regulatory Grade micrObial Sequences (FDA-ARGOS): Supporting development and validation of Infectious Disease Dx tests.</title>
        <authorList>
            <person name="Sproer C."/>
            <person name="Gronow S."/>
            <person name="Severitt S."/>
            <person name="Schroder I."/>
            <person name="Tallon L."/>
            <person name="Sadzewicz L."/>
            <person name="Zhao X."/>
            <person name="Boylan J."/>
            <person name="Ott S."/>
            <person name="Bowen H."/>
            <person name="Vavikolanu K."/>
            <person name="Mehta A."/>
            <person name="Aluvathingal J."/>
            <person name="Nadendla S."/>
            <person name="Lowell S."/>
            <person name="Myers T."/>
            <person name="Yan Y."/>
            <person name="Sichtig H."/>
        </authorList>
    </citation>
    <scope>NUCLEOTIDE SEQUENCE [LARGE SCALE GENOMIC DNA]</scope>
    <source>
        <strain evidence="3 4">FDAARGOS_890</strain>
    </source>
</reference>
<dbReference type="InterPro" id="IPR002888">
    <property type="entry name" value="2Fe-2S-bd"/>
</dbReference>
<dbReference type="Gene3D" id="1.10.150.120">
    <property type="entry name" value="[2Fe-2S]-binding domain"/>
    <property type="match status" value="1"/>
</dbReference>
<dbReference type="InterPro" id="IPR036884">
    <property type="entry name" value="2Fe-2S-bd_dom_sf"/>
</dbReference>